<sequence length="64" mass="6523">MAFDEAGCLAPTGLGIRLHAEIGGGVSQIGAILSSALALRTGSAKDIGVAFQTDILRFTSFLSE</sequence>
<reference evidence="1" key="1">
    <citation type="submission" date="2020-07" db="EMBL/GenBank/DDBJ databases">
        <title>Huge and variable diversity of episymbiotic CPR bacteria and DPANN archaea in groundwater ecosystems.</title>
        <authorList>
            <person name="He C.Y."/>
            <person name="Keren R."/>
            <person name="Whittaker M."/>
            <person name="Farag I.F."/>
            <person name="Doudna J."/>
            <person name="Cate J.H.D."/>
            <person name="Banfield J.F."/>
        </authorList>
    </citation>
    <scope>NUCLEOTIDE SEQUENCE</scope>
    <source>
        <strain evidence="1">NC_groundwater_763_Ag_S-0.2um_68_21</strain>
    </source>
</reference>
<evidence type="ECO:0000313" key="2">
    <source>
        <dbReference type="Proteomes" id="UP000782312"/>
    </source>
</evidence>
<dbReference type="Proteomes" id="UP000782312">
    <property type="component" value="Unassembled WGS sequence"/>
</dbReference>
<dbReference type="EMBL" id="JACPUR010000038">
    <property type="protein sequence ID" value="MBI3129179.1"/>
    <property type="molecule type" value="Genomic_DNA"/>
</dbReference>
<organism evidence="1 2">
    <name type="scientific">Tectimicrobiota bacterium</name>
    <dbReference type="NCBI Taxonomy" id="2528274"/>
    <lineage>
        <taxon>Bacteria</taxon>
        <taxon>Pseudomonadati</taxon>
        <taxon>Nitrospinota/Tectimicrobiota group</taxon>
        <taxon>Candidatus Tectimicrobiota</taxon>
    </lineage>
</organism>
<evidence type="ECO:0000313" key="1">
    <source>
        <dbReference type="EMBL" id="MBI3129179.1"/>
    </source>
</evidence>
<protein>
    <submittedName>
        <fullName evidence="1">Uncharacterized protein</fullName>
    </submittedName>
</protein>
<gene>
    <name evidence="1" type="ORF">HYZ11_16350</name>
</gene>
<accession>A0A932I0L2</accession>
<comment type="caution">
    <text evidence="1">The sequence shown here is derived from an EMBL/GenBank/DDBJ whole genome shotgun (WGS) entry which is preliminary data.</text>
</comment>
<name>A0A932I0L2_UNCTE</name>
<proteinExistence type="predicted"/>
<dbReference type="AlphaFoldDB" id="A0A932I0L2"/>